<dbReference type="KEGG" id="tmn:UCRPA7_6108"/>
<dbReference type="SUPFAM" id="SSF56317">
    <property type="entry name" value="Carbon-nitrogen hydrolase"/>
    <property type="match status" value="1"/>
</dbReference>
<evidence type="ECO:0000313" key="4">
    <source>
        <dbReference type="Proteomes" id="UP000014074"/>
    </source>
</evidence>
<keyword evidence="1 3" id="KW-0378">Hydrolase</keyword>
<organism evidence="3 4">
    <name type="scientific">Phaeoacremonium minimum (strain UCR-PA7)</name>
    <name type="common">Esca disease fungus</name>
    <name type="synonym">Togninia minima</name>
    <dbReference type="NCBI Taxonomy" id="1286976"/>
    <lineage>
        <taxon>Eukaryota</taxon>
        <taxon>Fungi</taxon>
        <taxon>Dikarya</taxon>
        <taxon>Ascomycota</taxon>
        <taxon>Pezizomycotina</taxon>
        <taxon>Sordariomycetes</taxon>
        <taxon>Sordariomycetidae</taxon>
        <taxon>Togniniales</taxon>
        <taxon>Togniniaceae</taxon>
        <taxon>Phaeoacremonium</taxon>
    </lineage>
</organism>
<reference evidence="4" key="1">
    <citation type="journal article" date="2013" name="Genome Announc.">
        <title>Draft genome sequence of the ascomycete Phaeoacremonium aleophilum strain UCR-PA7, a causal agent of the esca disease complex in grapevines.</title>
        <authorList>
            <person name="Blanco-Ulate B."/>
            <person name="Rolshausen P."/>
            <person name="Cantu D."/>
        </authorList>
    </citation>
    <scope>NUCLEOTIDE SEQUENCE [LARGE SCALE GENOMIC DNA]</scope>
    <source>
        <strain evidence="4">UCR-PA7</strain>
    </source>
</reference>
<accession>R8BGH9</accession>
<dbReference type="InterPro" id="IPR036526">
    <property type="entry name" value="C-N_Hydrolase_sf"/>
</dbReference>
<dbReference type="PANTHER" id="PTHR43674">
    <property type="entry name" value="NITRILASE C965.09-RELATED"/>
    <property type="match status" value="1"/>
</dbReference>
<dbReference type="InterPro" id="IPR003010">
    <property type="entry name" value="C-N_Hydrolase"/>
</dbReference>
<dbReference type="Pfam" id="PF00795">
    <property type="entry name" value="CN_hydrolase"/>
    <property type="match status" value="1"/>
</dbReference>
<dbReference type="HOGENOM" id="CLU_030130_0_0_1"/>
<feature type="domain" description="CN hydrolase" evidence="2">
    <location>
        <begin position="1"/>
        <end position="306"/>
    </location>
</feature>
<sequence>MGGNQLADPREKILGRMLKLLDEAASKGAKLVAFPELAFTTFFPRWQIDDPVEKAKFFEPESVDDPQAILKSPNAKPLFDRAKELGTDIYVGYAERWTDEAGKSTDYNTCVYYSASEDRIISKYRKIHLPGTVEPIPDKGTGVEQQLEKRYFTPGNLGFQAFRVPGLVDSAVKAESADGKDPKSLVGKGDPIMGMMICNDRRWAEAWRNYGLQGVELVIEGYNTTLWAPQYQGTHEEQEKESLFHHWISCQSGSYTNACYSINVAKCGNEDGGLLIAGSVIYDPNGHAIAESKTQGDEVLVATIDLAKCRNGKDRIFDFERHRRVEHYKRLVEQTGVVEPPLLSTKSNAKTVQPAVV</sequence>
<dbReference type="InterPro" id="IPR050345">
    <property type="entry name" value="Aliph_Amidase/BUP"/>
</dbReference>
<gene>
    <name evidence="3" type="ORF">UCRPA7_6108</name>
</gene>
<dbReference type="OrthoDB" id="412018at2759"/>
<dbReference type="Proteomes" id="UP000014074">
    <property type="component" value="Unassembled WGS sequence"/>
</dbReference>
<dbReference type="RefSeq" id="XP_007916840.1">
    <property type="nucleotide sequence ID" value="XM_007918649.1"/>
</dbReference>
<dbReference type="Gene3D" id="3.60.110.10">
    <property type="entry name" value="Carbon-nitrogen hydrolase"/>
    <property type="match status" value="1"/>
</dbReference>
<keyword evidence="4" id="KW-1185">Reference proteome</keyword>
<dbReference type="PROSITE" id="PS50263">
    <property type="entry name" value="CN_HYDROLASE"/>
    <property type="match status" value="1"/>
</dbReference>
<evidence type="ECO:0000313" key="3">
    <source>
        <dbReference type="EMBL" id="EON98394.1"/>
    </source>
</evidence>
<evidence type="ECO:0000256" key="1">
    <source>
        <dbReference type="ARBA" id="ARBA00022801"/>
    </source>
</evidence>
<dbReference type="EMBL" id="KB933218">
    <property type="protein sequence ID" value="EON98394.1"/>
    <property type="molecule type" value="Genomic_DNA"/>
</dbReference>
<protein>
    <submittedName>
        <fullName evidence="3">Putative n-carbamoyl-d-amino acid hydrolase protein</fullName>
    </submittedName>
</protein>
<dbReference type="GeneID" id="19326731"/>
<dbReference type="eggNOG" id="KOG0806">
    <property type="taxonomic scope" value="Eukaryota"/>
</dbReference>
<proteinExistence type="predicted"/>
<evidence type="ECO:0000259" key="2">
    <source>
        <dbReference type="PROSITE" id="PS50263"/>
    </source>
</evidence>
<name>R8BGH9_PHAM7</name>
<dbReference type="AlphaFoldDB" id="R8BGH9"/>
<dbReference type="GO" id="GO:0016811">
    <property type="term" value="F:hydrolase activity, acting on carbon-nitrogen (but not peptide) bonds, in linear amides"/>
    <property type="evidence" value="ECO:0007669"/>
    <property type="project" value="TreeGrafter"/>
</dbReference>
<dbReference type="PANTHER" id="PTHR43674:SF12">
    <property type="entry name" value="NITRILASE C965.09-RELATED"/>
    <property type="match status" value="1"/>
</dbReference>